<evidence type="ECO:0000256" key="4">
    <source>
        <dbReference type="ARBA" id="ARBA00023288"/>
    </source>
</evidence>
<dbReference type="AlphaFoldDB" id="A0A7J7HF65"/>
<dbReference type="PANTHER" id="PTHR12895:SF9">
    <property type="entry name" value="DYMECLIN"/>
    <property type="match status" value="1"/>
</dbReference>
<dbReference type="GO" id="GO:0005794">
    <property type="term" value="C:Golgi apparatus"/>
    <property type="evidence" value="ECO:0007669"/>
    <property type="project" value="TreeGrafter"/>
</dbReference>
<evidence type="ECO:0000256" key="1">
    <source>
        <dbReference type="ARBA" id="ARBA00010603"/>
    </source>
</evidence>
<comment type="caution">
    <text evidence="5">The sequence shown here is derived from an EMBL/GenBank/DDBJ whole genome shotgun (WGS) entry which is preliminary data.</text>
</comment>
<evidence type="ECO:0000313" key="5">
    <source>
        <dbReference type="EMBL" id="KAF5951255.1"/>
    </source>
</evidence>
<keyword evidence="4" id="KW-0449">Lipoprotein</keyword>
<organism evidence="5 6">
    <name type="scientific">Camellia sinensis</name>
    <name type="common">Tea plant</name>
    <name type="synonym">Thea sinensis</name>
    <dbReference type="NCBI Taxonomy" id="4442"/>
    <lineage>
        <taxon>Eukaryota</taxon>
        <taxon>Viridiplantae</taxon>
        <taxon>Streptophyta</taxon>
        <taxon>Embryophyta</taxon>
        <taxon>Tracheophyta</taxon>
        <taxon>Spermatophyta</taxon>
        <taxon>Magnoliopsida</taxon>
        <taxon>eudicotyledons</taxon>
        <taxon>Gunneridae</taxon>
        <taxon>Pentapetalae</taxon>
        <taxon>asterids</taxon>
        <taxon>Ericales</taxon>
        <taxon>Theaceae</taxon>
        <taxon>Camellia</taxon>
    </lineage>
</organism>
<comment type="similarity">
    <text evidence="1">Belongs to the dymeclin family.</text>
</comment>
<sequence>LSRANHLTLPSTLPSVCAAVRLRHFLFVFAISDSSRFVTGWLNLETKSSCPDFGLHARAGILTLERALRCCLSARAGILTLERSFPSSSISSAELYARARVLTLERDVVCDAGEGGLTLERRPGSVKVLGVCIRRSSGVFDARAGIYLGFCTAGRNIENLVMRSVLSFIGQVNVRYLLNFMLVAMSTQLLSGPSPGPKDIHPFIDMAMVQESSFVGLVVRKLLLNYIMRPHFSLNTASYDMFSEGNQPGVLQRVGSATEVCEFYDCLAASFVLSPFNFFVSSSGEATRRPLADNSLHVLLILIYYRKCVMEETLKDKSDDSATSNFLLKENTYFSENSYCKALENVRDIECWLGLETKCCCPKFWVFARARSLSLERAVIFGSSIEPGFGSSSERLRLIWTCSCAFLARASFSSLERVSSFFARALVPSLERESGYRPEGLSSSLDRVFFRSSELLGCWLEQGFLGSSVSFLCLVARATKSSLERARCQDGDEDAVGVVGRLMPMLETLYNASKGTSNQIYMVLIILLILSQDSSFNASIHKLDIYLHTNCLAILANMAPHVHRLSAYASQRLVSLFDMLSRKYTKLAELKNDKMRIGNGESRGDNLPEEMSTELHIYTDFLRIVPEILNAILTYDLPRNPEVVYAIMHRQEVFQPFRNHPRFNELLENIFTVLDFFNSRMDAQRMNGEWSVEKVLEVIIINCRSWRSEGMKMFTQLHFTYEQESHPEEFFIPYVWQLVISRRYGLGRDVAHPGQGVAQLSQASSSLADVFVTLLPDL</sequence>
<protein>
    <recommendedName>
        <fullName evidence="2">Dymeclin</fullName>
    </recommendedName>
</protein>
<name>A0A7J7HF65_CAMSI</name>
<keyword evidence="3" id="KW-0519">Myristate</keyword>
<evidence type="ECO:0000313" key="6">
    <source>
        <dbReference type="Proteomes" id="UP000593564"/>
    </source>
</evidence>
<reference evidence="5 6" key="2">
    <citation type="submission" date="2020-07" db="EMBL/GenBank/DDBJ databases">
        <title>Genome assembly of wild tea tree DASZ reveals pedigree and selection history of tea varieties.</title>
        <authorList>
            <person name="Zhang W."/>
        </authorList>
    </citation>
    <scope>NUCLEOTIDE SEQUENCE [LARGE SCALE GENOMIC DNA]</scope>
    <source>
        <strain evidence="6">cv. G240</strain>
        <tissue evidence="5">Leaf</tissue>
    </source>
</reference>
<evidence type="ECO:0000256" key="3">
    <source>
        <dbReference type="ARBA" id="ARBA00022707"/>
    </source>
</evidence>
<keyword evidence="6" id="KW-1185">Reference proteome</keyword>
<dbReference type="Pfam" id="PF09742">
    <property type="entry name" value="Dymeclin"/>
    <property type="match status" value="3"/>
</dbReference>
<accession>A0A7J7HF65</accession>
<dbReference type="EMBL" id="JACBKZ010000004">
    <property type="protein sequence ID" value="KAF5951255.1"/>
    <property type="molecule type" value="Genomic_DNA"/>
</dbReference>
<reference evidence="6" key="1">
    <citation type="journal article" date="2020" name="Nat. Commun.">
        <title>Genome assembly of wild tea tree DASZ reveals pedigree and selection history of tea varieties.</title>
        <authorList>
            <person name="Zhang W."/>
            <person name="Zhang Y."/>
            <person name="Qiu H."/>
            <person name="Guo Y."/>
            <person name="Wan H."/>
            <person name="Zhang X."/>
            <person name="Scossa F."/>
            <person name="Alseekh S."/>
            <person name="Zhang Q."/>
            <person name="Wang P."/>
            <person name="Xu L."/>
            <person name="Schmidt M.H."/>
            <person name="Jia X."/>
            <person name="Li D."/>
            <person name="Zhu A."/>
            <person name="Guo F."/>
            <person name="Chen W."/>
            <person name="Ni D."/>
            <person name="Usadel B."/>
            <person name="Fernie A.R."/>
            <person name="Wen W."/>
        </authorList>
    </citation>
    <scope>NUCLEOTIDE SEQUENCE [LARGE SCALE GENOMIC DNA]</scope>
    <source>
        <strain evidence="6">cv. G240</strain>
    </source>
</reference>
<dbReference type="InterPro" id="IPR019142">
    <property type="entry name" value="Dymeclin"/>
</dbReference>
<evidence type="ECO:0000256" key="2">
    <source>
        <dbReference type="ARBA" id="ARBA00015736"/>
    </source>
</evidence>
<gene>
    <name evidence="5" type="ORF">HYC85_009199</name>
</gene>
<feature type="non-terminal residue" evidence="5">
    <location>
        <position position="1"/>
    </location>
</feature>
<dbReference type="PANTHER" id="PTHR12895">
    <property type="entry name" value="DYMECLIN"/>
    <property type="match status" value="1"/>
</dbReference>
<dbReference type="Proteomes" id="UP000593564">
    <property type="component" value="Unassembled WGS sequence"/>
</dbReference>
<proteinExistence type="inferred from homology"/>
<dbReference type="GO" id="GO:0007030">
    <property type="term" value="P:Golgi organization"/>
    <property type="evidence" value="ECO:0007669"/>
    <property type="project" value="TreeGrafter"/>
</dbReference>